<evidence type="ECO:0000313" key="2">
    <source>
        <dbReference type="Proteomes" id="UP000199691"/>
    </source>
</evidence>
<name>A0A1H0X175_9PSEU</name>
<sequence length="38" mass="4035">MGNTRPKILSVADKVHPTADALVTHSACALNPRTCTLM</sequence>
<dbReference type="Proteomes" id="UP000199691">
    <property type="component" value="Unassembled WGS sequence"/>
</dbReference>
<keyword evidence="2" id="KW-1185">Reference proteome</keyword>
<evidence type="ECO:0000313" key="1">
    <source>
        <dbReference type="EMBL" id="SDP96620.1"/>
    </source>
</evidence>
<gene>
    <name evidence="1" type="ORF">SAMN05421507_12829</name>
</gene>
<proteinExistence type="predicted"/>
<dbReference type="AlphaFoldDB" id="A0A1H0X175"/>
<protein>
    <submittedName>
        <fullName evidence="1">Uncharacterized protein</fullName>
    </submittedName>
</protein>
<organism evidence="1 2">
    <name type="scientific">Lentzea jiangxiensis</name>
    <dbReference type="NCBI Taxonomy" id="641025"/>
    <lineage>
        <taxon>Bacteria</taxon>
        <taxon>Bacillati</taxon>
        <taxon>Actinomycetota</taxon>
        <taxon>Actinomycetes</taxon>
        <taxon>Pseudonocardiales</taxon>
        <taxon>Pseudonocardiaceae</taxon>
        <taxon>Lentzea</taxon>
    </lineage>
</organism>
<dbReference type="STRING" id="641025.SAMN05421507_12829"/>
<reference evidence="2" key="1">
    <citation type="submission" date="2016-10" db="EMBL/GenBank/DDBJ databases">
        <authorList>
            <person name="Varghese N."/>
            <person name="Submissions S."/>
        </authorList>
    </citation>
    <scope>NUCLEOTIDE SEQUENCE [LARGE SCALE GENOMIC DNA]</scope>
    <source>
        <strain evidence="2">CGMCC 4.6609</strain>
    </source>
</reference>
<accession>A0A1H0X175</accession>
<dbReference type="EMBL" id="FNIX01000028">
    <property type="protein sequence ID" value="SDP96620.1"/>
    <property type="molecule type" value="Genomic_DNA"/>
</dbReference>